<gene>
    <name evidence="2" type="ORF">GKD88_07650</name>
    <name evidence="1" type="ORF">GKE08_08245</name>
</gene>
<comment type="caution">
    <text evidence="1">The sequence shown here is derived from an EMBL/GenBank/DDBJ whole genome shotgun (WGS) entry which is preliminary data.</text>
</comment>
<organism evidence="1 3">
    <name type="scientific">Holdemania massiliensis</name>
    <dbReference type="NCBI Taxonomy" id="1468449"/>
    <lineage>
        <taxon>Bacteria</taxon>
        <taxon>Bacillati</taxon>
        <taxon>Bacillota</taxon>
        <taxon>Erysipelotrichia</taxon>
        <taxon>Erysipelotrichales</taxon>
        <taxon>Erysipelotrichaceae</taxon>
        <taxon>Holdemania</taxon>
    </lineage>
</organism>
<dbReference type="Proteomes" id="UP000480929">
    <property type="component" value="Unassembled WGS sequence"/>
</dbReference>
<protein>
    <submittedName>
        <fullName evidence="1">Uncharacterized protein</fullName>
    </submittedName>
</protein>
<name>A0A6N7S6P4_9FIRM</name>
<dbReference type="OrthoDB" id="252257at2"/>
<evidence type="ECO:0000313" key="1">
    <source>
        <dbReference type="EMBL" id="MSA89315.1"/>
    </source>
</evidence>
<evidence type="ECO:0000313" key="3">
    <source>
        <dbReference type="Proteomes" id="UP000433575"/>
    </source>
</evidence>
<dbReference type="Proteomes" id="UP000433575">
    <property type="component" value="Unassembled WGS sequence"/>
</dbReference>
<accession>A0A6N7S6P4</accession>
<dbReference type="RefSeq" id="WP_154238622.1">
    <property type="nucleotide sequence ID" value="NZ_AP031450.1"/>
</dbReference>
<dbReference type="EMBL" id="WKPJ01000009">
    <property type="protein sequence ID" value="MSA89315.1"/>
    <property type="molecule type" value="Genomic_DNA"/>
</dbReference>
<dbReference type="AlphaFoldDB" id="A0A6N7S6P4"/>
<evidence type="ECO:0000313" key="4">
    <source>
        <dbReference type="Proteomes" id="UP000480929"/>
    </source>
</evidence>
<reference evidence="3 4" key="1">
    <citation type="journal article" date="2019" name="Nat. Med.">
        <title>A library of human gut bacterial isolates paired with longitudinal multiomics data enables mechanistic microbiome research.</title>
        <authorList>
            <person name="Poyet M."/>
            <person name="Groussin M."/>
            <person name="Gibbons S.M."/>
            <person name="Avila-Pacheco J."/>
            <person name="Jiang X."/>
            <person name="Kearney S.M."/>
            <person name="Perrotta A.R."/>
            <person name="Berdy B."/>
            <person name="Zhao S."/>
            <person name="Lieberman T.D."/>
            <person name="Swanson P.K."/>
            <person name="Smith M."/>
            <person name="Roesemann S."/>
            <person name="Alexander J.E."/>
            <person name="Rich S.A."/>
            <person name="Livny J."/>
            <person name="Vlamakis H."/>
            <person name="Clish C."/>
            <person name="Bullock K."/>
            <person name="Deik A."/>
            <person name="Scott J."/>
            <person name="Pierce K.A."/>
            <person name="Xavier R.J."/>
            <person name="Alm E.J."/>
        </authorList>
    </citation>
    <scope>NUCLEOTIDE SEQUENCE [LARGE SCALE GENOMIC DNA]</scope>
    <source>
        <strain evidence="1 3">BIOML-A4</strain>
        <strain evidence="2 4">BIOML-A5</strain>
    </source>
</reference>
<evidence type="ECO:0000313" key="2">
    <source>
        <dbReference type="EMBL" id="MSC32993.1"/>
    </source>
</evidence>
<sequence>MMKSAKFTPIPDRDKRTLGLLIKIERGNQGLSQKECIKDPSHGPICSVQPFIGWKLDKL</sequence>
<dbReference type="EMBL" id="WKPI01000010">
    <property type="protein sequence ID" value="MSC32993.1"/>
    <property type="molecule type" value="Genomic_DNA"/>
</dbReference>
<keyword evidence="4" id="KW-1185">Reference proteome</keyword>
<proteinExistence type="predicted"/>